<dbReference type="RefSeq" id="WP_238894784.1">
    <property type="nucleotide sequence ID" value="NZ_JAKOGG010000002.1"/>
</dbReference>
<gene>
    <name evidence="3" type="ORF">L9G74_02905</name>
</gene>
<name>A0ABT2FGF2_9GAMM</name>
<proteinExistence type="predicted"/>
<comment type="caution">
    <text evidence="3">The sequence shown here is derived from an EMBL/GenBank/DDBJ whole genome shotgun (WGS) entry which is preliminary data.</text>
</comment>
<evidence type="ECO:0000259" key="2">
    <source>
        <dbReference type="Pfam" id="PF02108"/>
    </source>
</evidence>
<sequence length="209" mass="23524">MSANSPFPTLDRQELLLNTEQRLQLAYQRGLAEGRAEGDKQGQQTARQQLTQEMETRCQQQTEQRVNELQQQHQQQLDALLNGVKQQLSLQQQQLSEQLFDTLSAVAQLVIEAELALQPESYLAAIQKVLTCLQGREAISTIHVATADGEWLQTQNISQIAGVEVRVDDNLPRGQVQFDGDNQLHQLSFQQRLDEVLAQIKPMLVGNAD</sequence>
<keyword evidence="4" id="KW-1185">Reference proteome</keyword>
<dbReference type="Proteomes" id="UP001201549">
    <property type="component" value="Unassembled WGS sequence"/>
</dbReference>
<dbReference type="InterPro" id="IPR018035">
    <property type="entry name" value="Flagellar_FliH/T3SS_HrpE"/>
</dbReference>
<evidence type="ECO:0000313" key="4">
    <source>
        <dbReference type="Proteomes" id="UP001201549"/>
    </source>
</evidence>
<feature type="domain" description="Flagellar assembly protein FliH/Type III secretion system HrpE" evidence="2">
    <location>
        <begin position="71"/>
        <end position="183"/>
    </location>
</feature>
<evidence type="ECO:0000256" key="1">
    <source>
        <dbReference type="SAM" id="MobiDB-lite"/>
    </source>
</evidence>
<feature type="region of interest" description="Disordered" evidence="1">
    <location>
        <begin position="34"/>
        <end position="55"/>
    </location>
</feature>
<accession>A0ABT2FGF2</accession>
<evidence type="ECO:0000313" key="3">
    <source>
        <dbReference type="EMBL" id="MCS4555378.1"/>
    </source>
</evidence>
<protein>
    <submittedName>
        <fullName evidence="3">FliH/SctL family protein</fullName>
    </submittedName>
</protein>
<dbReference type="Pfam" id="PF02108">
    <property type="entry name" value="FliH"/>
    <property type="match status" value="1"/>
</dbReference>
<organism evidence="3 4">
    <name type="scientific">Shewanella electrica</name>
    <dbReference type="NCBI Taxonomy" id="515560"/>
    <lineage>
        <taxon>Bacteria</taxon>
        <taxon>Pseudomonadati</taxon>
        <taxon>Pseudomonadota</taxon>
        <taxon>Gammaproteobacteria</taxon>
        <taxon>Alteromonadales</taxon>
        <taxon>Shewanellaceae</taxon>
        <taxon>Shewanella</taxon>
    </lineage>
</organism>
<reference evidence="4" key="1">
    <citation type="submission" date="2023-07" db="EMBL/GenBank/DDBJ databases">
        <title>Shewanella mangrovi sp. nov., an acetaldehyde- degrading bacterium isolated from mangrove sediment.</title>
        <authorList>
            <person name="Liu Y."/>
        </authorList>
    </citation>
    <scope>NUCLEOTIDE SEQUENCE [LARGE SCALE GENOMIC DNA]</scope>
    <source>
        <strain evidence="4">C32</strain>
    </source>
</reference>
<dbReference type="EMBL" id="JAKOGG010000002">
    <property type="protein sequence ID" value="MCS4555378.1"/>
    <property type="molecule type" value="Genomic_DNA"/>
</dbReference>
<feature type="compositionally biased region" description="Low complexity" evidence="1">
    <location>
        <begin position="41"/>
        <end position="52"/>
    </location>
</feature>